<evidence type="ECO:0000256" key="1">
    <source>
        <dbReference type="SAM" id="MobiDB-lite"/>
    </source>
</evidence>
<dbReference type="Pfam" id="PF16761">
    <property type="entry name" value="Clr2_transil"/>
    <property type="match status" value="1"/>
</dbReference>
<evidence type="ECO:0000313" key="4">
    <source>
        <dbReference type="EMBL" id="TPX08487.1"/>
    </source>
</evidence>
<dbReference type="Pfam" id="PF10383">
    <property type="entry name" value="Clr2"/>
    <property type="match status" value="1"/>
</dbReference>
<feature type="domain" description="Cryptic loci regulator 2 N-terminal" evidence="3">
    <location>
        <begin position="84"/>
        <end position="157"/>
    </location>
</feature>
<dbReference type="EMBL" id="SKBQ01000078">
    <property type="protein sequence ID" value="TPX08487.1"/>
    <property type="molecule type" value="Genomic_DNA"/>
</dbReference>
<feature type="compositionally biased region" description="Low complexity" evidence="1">
    <location>
        <begin position="204"/>
        <end position="213"/>
    </location>
</feature>
<feature type="compositionally biased region" description="Polar residues" evidence="1">
    <location>
        <begin position="214"/>
        <end position="232"/>
    </location>
</feature>
<evidence type="ECO:0000259" key="3">
    <source>
        <dbReference type="Pfam" id="PF16761"/>
    </source>
</evidence>
<dbReference type="AlphaFoldDB" id="A0A507AMK6"/>
<feature type="domain" description="Cryptic loci regulator 2 C-terminal" evidence="2">
    <location>
        <begin position="374"/>
        <end position="498"/>
    </location>
</feature>
<dbReference type="InterPro" id="IPR038986">
    <property type="entry name" value="Clr2"/>
</dbReference>
<name>A0A507AMK6_9PEZI</name>
<keyword evidence="5" id="KW-1185">Reference proteome</keyword>
<dbReference type="GO" id="GO:0031934">
    <property type="term" value="C:mating-type region heterochromatin"/>
    <property type="evidence" value="ECO:0007669"/>
    <property type="project" value="TreeGrafter"/>
</dbReference>
<dbReference type="InParanoid" id="A0A507AMK6"/>
<dbReference type="OrthoDB" id="2421327at2759"/>
<dbReference type="PANTHER" id="PTHR38046">
    <property type="entry name" value="CRYPTIC LOCI REGULATOR 2"/>
    <property type="match status" value="1"/>
</dbReference>
<evidence type="ECO:0000259" key="2">
    <source>
        <dbReference type="Pfam" id="PF10383"/>
    </source>
</evidence>
<dbReference type="STRING" id="1093900.A0A507AMK6"/>
<evidence type="ECO:0000313" key="5">
    <source>
        <dbReference type="Proteomes" id="UP000319257"/>
    </source>
</evidence>
<gene>
    <name evidence="4" type="ORF">E0L32_010104</name>
</gene>
<dbReference type="InterPro" id="IPR031915">
    <property type="entry name" value="Clr2_N"/>
</dbReference>
<dbReference type="GO" id="GO:0033553">
    <property type="term" value="C:rDNA heterochromatin"/>
    <property type="evidence" value="ECO:0007669"/>
    <property type="project" value="TreeGrafter"/>
</dbReference>
<dbReference type="GO" id="GO:0030466">
    <property type="term" value="P:silent mating-type cassette heterochromatin formation"/>
    <property type="evidence" value="ECO:0007669"/>
    <property type="project" value="TreeGrafter"/>
</dbReference>
<proteinExistence type="predicted"/>
<accession>A0A507AMK6</accession>
<dbReference type="RefSeq" id="XP_030990198.1">
    <property type="nucleotide sequence ID" value="XM_031132686.1"/>
</dbReference>
<comment type="caution">
    <text evidence="4">The sequence shown here is derived from an EMBL/GenBank/DDBJ whole genome shotgun (WGS) entry which is preliminary data.</text>
</comment>
<dbReference type="Proteomes" id="UP000319257">
    <property type="component" value="Unassembled WGS sequence"/>
</dbReference>
<dbReference type="PANTHER" id="PTHR38046:SF1">
    <property type="entry name" value="CRYPTIC LOCI REGULATOR 2"/>
    <property type="match status" value="1"/>
</dbReference>
<organism evidence="4 5">
    <name type="scientific">Thyridium curvatum</name>
    <dbReference type="NCBI Taxonomy" id="1093900"/>
    <lineage>
        <taxon>Eukaryota</taxon>
        <taxon>Fungi</taxon>
        <taxon>Dikarya</taxon>
        <taxon>Ascomycota</taxon>
        <taxon>Pezizomycotina</taxon>
        <taxon>Sordariomycetes</taxon>
        <taxon>Sordariomycetidae</taxon>
        <taxon>Thyridiales</taxon>
        <taxon>Thyridiaceae</taxon>
        <taxon>Thyridium</taxon>
    </lineage>
</organism>
<dbReference type="GeneID" id="41977551"/>
<feature type="region of interest" description="Disordered" evidence="1">
    <location>
        <begin position="163"/>
        <end position="182"/>
    </location>
</feature>
<protein>
    <submittedName>
        <fullName evidence="4">Uncharacterized protein</fullName>
    </submittedName>
</protein>
<sequence length="570" mass="61551">MAAVAVGSAQPLAASGQTVQYTTIHVARSDGVVYTTEEINNASSAMPVAGPLDDSDAKVRNFKVSLGRLLRFNLGRPDDRNEYMVELPEGYNFFVRNYEKKTAAGSASGPSSRKDIHVFGHPKSIRLSYRTPKEFGPHLLWLLSDSQDRKDCSCLICNPAPPKKAKAPVPPKPLPVGAGDKAVPPLAASQSPIPVPAKTAQAAQAAAPAAGATESTHQMQSTTKPAPTGTTGVMITGNTEVFRSGELVWYVSGSAWRLGVVWSVDTSHVNKVHHKCIIAPINHACFRAASVEKQFSGMRPFLSFSVPAVSIPDLVPKTYNDVDWPSLVEAYRADPSKNPEVVGLEASKMAANMINASFSLFNKRQSIGPDRSIYGGVFLGAEQIRVGDALRIQKSVRPEEPGVEVMFVNTIFNTTEAGANGTSLDHVSFVGSVYILESTANGQAPPPRPAAEQPHSQIFVDEVAVRDSITAGLGRRWYWRLVQKDAVRKEADIFGRYYLTDKLMGILDPQGYRDRVAQGVVSDGQAHLNKRMQASDARYFGRRANRQATLGACVGVQLKLGEGIVEEPAS</sequence>
<dbReference type="GO" id="GO:0070824">
    <property type="term" value="C:SHREC complex"/>
    <property type="evidence" value="ECO:0007669"/>
    <property type="project" value="InterPro"/>
</dbReference>
<feature type="region of interest" description="Disordered" evidence="1">
    <location>
        <begin position="204"/>
        <end position="232"/>
    </location>
</feature>
<reference evidence="4 5" key="1">
    <citation type="submission" date="2019-06" db="EMBL/GenBank/DDBJ databases">
        <title>Draft genome sequence of the filamentous fungus Phialemoniopsis curvata isolated from diesel fuel.</title>
        <authorList>
            <person name="Varaljay V.A."/>
            <person name="Lyon W.J."/>
            <person name="Crouch A.L."/>
            <person name="Drake C.E."/>
            <person name="Hollomon J.M."/>
            <person name="Nadeau L.J."/>
            <person name="Nunn H.S."/>
            <person name="Stevenson B.S."/>
            <person name="Bojanowski C.L."/>
            <person name="Crookes-Goodson W.J."/>
        </authorList>
    </citation>
    <scope>NUCLEOTIDE SEQUENCE [LARGE SCALE GENOMIC DNA]</scope>
    <source>
        <strain evidence="4 5">D216</strain>
    </source>
</reference>
<dbReference type="InterPro" id="IPR018839">
    <property type="entry name" value="Tscrpt-silencing_Clr2_C"/>
</dbReference>